<keyword evidence="3" id="KW-1185">Reference proteome</keyword>
<dbReference type="OrthoDB" id="3700292at2"/>
<evidence type="ECO:0000313" key="3">
    <source>
        <dbReference type="Proteomes" id="UP000317998"/>
    </source>
</evidence>
<protein>
    <submittedName>
        <fullName evidence="2">Uncharacterized protein</fullName>
    </submittedName>
</protein>
<proteinExistence type="predicted"/>
<reference evidence="2 3" key="1">
    <citation type="submission" date="2019-06" db="EMBL/GenBank/DDBJ databases">
        <title>Sequencing the genomes of 1000 actinobacteria strains.</title>
        <authorList>
            <person name="Klenk H.-P."/>
        </authorList>
    </citation>
    <scope>NUCLEOTIDE SEQUENCE [LARGE SCALE GENOMIC DNA]</scope>
    <source>
        <strain evidence="2 3">DSM 26477</strain>
    </source>
</reference>
<evidence type="ECO:0000256" key="1">
    <source>
        <dbReference type="SAM" id="MobiDB-lite"/>
    </source>
</evidence>
<name>A0A542YEZ9_9MICO</name>
<accession>A0A542YEZ9</accession>
<feature type="region of interest" description="Disordered" evidence="1">
    <location>
        <begin position="95"/>
        <end position="126"/>
    </location>
</feature>
<dbReference type="Proteomes" id="UP000317998">
    <property type="component" value="Unassembled WGS sequence"/>
</dbReference>
<feature type="compositionally biased region" description="Low complexity" evidence="1">
    <location>
        <begin position="96"/>
        <end position="126"/>
    </location>
</feature>
<comment type="caution">
    <text evidence="2">The sequence shown here is derived from an EMBL/GenBank/DDBJ whole genome shotgun (WGS) entry which is preliminary data.</text>
</comment>
<dbReference type="RefSeq" id="WP_141881293.1">
    <property type="nucleotide sequence ID" value="NZ_VFOM01000002.1"/>
</dbReference>
<organism evidence="2 3">
    <name type="scientific">Homoserinimonas aerilata</name>
    <dbReference type="NCBI Taxonomy" id="1162970"/>
    <lineage>
        <taxon>Bacteria</taxon>
        <taxon>Bacillati</taxon>
        <taxon>Actinomycetota</taxon>
        <taxon>Actinomycetes</taxon>
        <taxon>Micrococcales</taxon>
        <taxon>Microbacteriaceae</taxon>
        <taxon>Homoserinimonas</taxon>
    </lineage>
</organism>
<gene>
    <name evidence="2" type="ORF">FB562_2164</name>
</gene>
<dbReference type="EMBL" id="VFOM01000002">
    <property type="protein sequence ID" value="TQL46640.1"/>
    <property type="molecule type" value="Genomic_DNA"/>
</dbReference>
<evidence type="ECO:0000313" key="2">
    <source>
        <dbReference type="EMBL" id="TQL46640.1"/>
    </source>
</evidence>
<sequence length="356" mass="35852">MSPRRFRLDGGSLDEVRQRAREEHGADARIVAIEQVTTGGLGGFFATRRYEATVEVPDRPGGTVREAVDAHTLDGSARVGLAALLDEADATEQTLGPGAAASASSAPASSASASGGSGPGSAASASVGSGVPLSVAPVSTASREFAAILDELQAVTEVPEPEATATGFAAAGATAYAQAGTASGFSSSRGATPMPPAAPRVPAAPPLARGVGDLVVVVGFAAEALAVARAMSFTVPADVVVAGAAVAEGLSRIDDRRGAITARARGVERERFVIVAYGLTPGDTVARQAQSLVELRADQLWLAVDAGRKADDTARWVVALSSVATPDAVAGIGREATVSPETVRELGLPVSWDYDG</sequence>
<dbReference type="AlphaFoldDB" id="A0A542YEZ9"/>